<feature type="region of interest" description="Disordered" evidence="2">
    <location>
        <begin position="1"/>
        <end position="27"/>
    </location>
</feature>
<dbReference type="KEGG" id="tpla:ElP_37170"/>
<dbReference type="EMBL" id="CP036426">
    <property type="protein sequence ID" value="QDV35809.1"/>
    <property type="molecule type" value="Genomic_DNA"/>
</dbReference>
<sequence length="164" mass="18407">MLPRDGEPTGAAWLDERESPPEPSAVAASLERIRTGVHRWLDRVDELAAAAVEAALSAEKSRAALQAELERREREWAEQLRALEHDRLRLAEAWEQLEREQVAALSAGRPGDGPDRAPRQGPSPEYYRRPVELDDSVDRTIVRQFEALRKDVRRAAESRGVSPG</sequence>
<keyword evidence="1" id="KW-0175">Coiled coil</keyword>
<gene>
    <name evidence="3" type="ORF">ElP_37170</name>
</gene>
<organism evidence="3 4">
    <name type="scientific">Tautonia plasticadhaerens</name>
    <dbReference type="NCBI Taxonomy" id="2527974"/>
    <lineage>
        <taxon>Bacteria</taxon>
        <taxon>Pseudomonadati</taxon>
        <taxon>Planctomycetota</taxon>
        <taxon>Planctomycetia</taxon>
        <taxon>Isosphaerales</taxon>
        <taxon>Isosphaeraceae</taxon>
        <taxon>Tautonia</taxon>
    </lineage>
</organism>
<evidence type="ECO:0000256" key="2">
    <source>
        <dbReference type="SAM" id="MobiDB-lite"/>
    </source>
</evidence>
<feature type="coiled-coil region" evidence="1">
    <location>
        <begin position="55"/>
        <end position="100"/>
    </location>
</feature>
<reference evidence="3 4" key="1">
    <citation type="submission" date="2019-02" db="EMBL/GenBank/DDBJ databases">
        <title>Deep-cultivation of Planctomycetes and their phenomic and genomic characterization uncovers novel biology.</title>
        <authorList>
            <person name="Wiegand S."/>
            <person name="Jogler M."/>
            <person name="Boedeker C."/>
            <person name="Pinto D."/>
            <person name="Vollmers J."/>
            <person name="Rivas-Marin E."/>
            <person name="Kohn T."/>
            <person name="Peeters S.H."/>
            <person name="Heuer A."/>
            <person name="Rast P."/>
            <person name="Oberbeckmann S."/>
            <person name="Bunk B."/>
            <person name="Jeske O."/>
            <person name="Meyerdierks A."/>
            <person name="Storesund J.E."/>
            <person name="Kallscheuer N."/>
            <person name="Luecker S."/>
            <person name="Lage O.M."/>
            <person name="Pohl T."/>
            <person name="Merkel B.J."/>
            <person name="Hornburger P."/>
            <person name="Mueller R.-W."/>
            <person name="Bruemmer F."/>
            <person name="Labrenz M."/>
            <person name="Spormann A.M."/>
            <person name="Op den Camp H."/>
            <person name="Overmann J."/>
            <person name="Amann R."/>
            <person name="Jetten M.S.M."/>
            <person name="Mascher T."/>
            <person name="Medema M.H."/>
            <person name="Devos D.P."/>
            <person name="Kaster A.-K."/>
            <person name="Ovreas L."/>
            <person name="Rohde M."/>
            <person name="Galperin M.Y."/>
            <person name="Jogler C."/>
        </authorList>
    </citation>
    <scope>NUCLEOTIDE SEQUENCE [LARGE SCALE GENOMIC DNA]</scope>
    <source>
        <strain evidence="3 4">ElP</strain>
    </source>
</reference>
<evidence type="ECO:0000313" key="4">
    <source>
        <dbReference type="Proteomes" id="UP000317835"/>
    </source>
</evidence>
<proteinExistence type="predicted"/>
<protein>
    <submittedName>
        <fullName evidence="3">Uncharacterized protein</fullName>
    </submittedName>
</protein>
<dbReference type="Proteomes" id="UP000317835">
    <property type="component" value="Chromosome"/>
</dbReference>
<name>A0A518H4N9_9BACT</name>
<feature type="region of interest" description="Disordered" evidence="2">
    <location>
        <begin position="102"/>
        <end position="132"/>
    </location>
</feature>
<evidence type="ECO:0000256" key="1">
    <source>
        <dbReference type="SAM" id="Coils"/>
    </source>
</evidence>
<dbReference type="OrthoDB" id="9992749at2"/>
<dbReference type="RefSeq" id="WP_145271645.1">
    <property type="nucleotide sequence ID" value="NZ_CP036426.1"/>
</dbReference>
<evidence type="ECO:0000313" key="3">
    <source>
        <dbReference type="EMBL" id="QDV35809.1"/>
    </source>
</evidence>
<keyword evidence="4" id="KW-1185">Reference proteome</keyword>
<dbReference type="AlphaFoldDB" id="A0A518H4N9"/>
<accession>A0A518H4N9</accession>